<dbReference type="GO" id="GO:0015038">
    <property type="term" value="F:glutathione disulfide oxidoreductase activity"/>
    <property type="evidence" value="ECO:0007669"/>
    <property type="project" value="TreeGrafter"/>
</dbReference>
<dbReference type="SUPFAM" id="SSF52833">
    <property type="entry name" value="Thioredoxin-like"/>
    <property type="match status" value="1"/>
</dbReference>
<dbReference type="PANTHER" id="PTHR45694:SF5">
    <property type="entry name" value="GLUTAREDOXIN 2"/>
    <property type="match status" value="1"/>
</dbReference>
<sequence length="124" mass="14213">MWERFLNFLCLKAVSFGNQDLNTEKVVQVQNMVNCDNIVIFTKSYCTYCKLALDILDRCGARYTEIVLDRRDDGEEIQRILGELTGSRTVPRIFINNTCLGGCTECKRLFETGELQKLIIQACC</sequence>
<dbReference type="PROSITE" id="PS51354">
    <property type="entry name" value="GLUTAREDOXIN_2"/>
    <property type="match status" value="1"/>
</dbReference>
<gene>
    <name evidence="2" type="ORF">PSYICH_LOCUS330</name>
</gene>
<evidence type="ECO:0000313" key="2">
    <source>
        <dbReference type="EMBL" id="CAH1098930.1"/>
    </source>
</evidence>
<dbReference type="PANTHER" id="PTHR45694">
    <property type="entry name" value="GLUTAREDOXIN 2"/>
    <property type="match status" value="1"/>
</dbReference>
<feature type="domain" description="Glutaredoxin" evidence="1">
    <location>
        <begin position="38"/>
        <end position="98"/>
    </location>
</feature>
<dbReference type="OrthoDB" id="418495at2759"/>
<dbReference type="PRINTS" id="PR00160">
    <property type="entry name" value="GLUTAREDOXIN"/>
</dbReference>
<dbReference type="GO" id="GO:0034599">
    <property type="term" value="P:cellular response to oxidative stress"/>
    <property type="evidence" value="ECO:0007669"/>
    <property type="project" value="TreeGrafter"/>
</dbReference>
<organism evidence="2 3">
    <name type="scientific">Psylliodes chrysocephalus</name>
    <dbReference type="NCBI Taxonomy" id="3402493"/>
    <lineage>
        <taxon>Eukaryota</taxon>
        <taxon>Metazoa</taxon>
        <taxon>Ecdysozoa</taxon>
        <taxon>Arthropoda</taxon>
        <taxon>Hexapoda</taxon>
        <taxon>Insecta</taxon>
        <taxon>Pterygota</taxon>
        <taxon>Neoptera</taxon>
        <taxon>Endopterygota</taxon>
        <taxon>Coleoptera</taxon>
        <taxon>Polyphaga</taxon>
        <taxon>Cucujiformia</taxon>
        <taxon>Chrysomeloidea</taxon>
        <taxon>Chrysomelidae</taxon>
        <taxon>Galerucinae</taxon>
        <taxon>Alticini</taxon>
        <taxon>Psylliodes</taxon>
    </lineage>
</organism>
<dbReference type="GO" id="GO:0005737">
    <property type="term" value="C:cytoplasm"/>
    <property type="evidence" value="ECO:0007669"/>
    <property type="project" value="TreeGrafter"/>
</dbReference>
<dbReference type="InterPro" id="IPR002109">
    <property type="entry name" value="Glutaredoxin"/>
</dbReference>
<dbReference type="Gene3D" id="3.40.30.10">
    <property type="entry name" value="Glutaredoxin"/>
    <property type="match status" value="1"/>
</dbReference>
<dbReference type="Pfam" id="PF00462">
    <property type="entry name" value="Glutaredoxin"/>
    <property type="match status" value="1"/>
</dbReference>
<accession>A0A9P0G6R7</accession>
<evidence type="ECO:0000259" key="1">
    <source>
        <dbReference type="Pfam" id="PF00462"/>
    </source>
</evidence>
<name>A0A9P0G6R7_9CUCU</name>
<dbReference type="Proteomes" id="UP001153636">
    <property type="component" value="Chromosome 1"/>
</dbReference>
<keyword evidence="3" id="KW-1185">Reference proteome</keyword>
<reference evidence="2" key="1">
    <citation type="submission" date="2022-01" db="EMBL/GenBank/DDBJ databases">
        <authorList>
            <person name="King R."/>
        </authorList>
    </citation>
    <scope>NUCLEOTIDE SEQUENCE</scope>
</reference>
<dbReference type="InterPro" id="IPR036249">
    <property type="entry name" value="Thioredoxin-like_sf"/>
</dbReference>
<dbReference type="CDD" id="cd03419">
    <property type="entry name" value="GRX_GRXh_1_2_like"/>
    <property type="match status" value="1"/>
</dbReference>
<dbReference type="EMBL" id="OV651813">
    <property type="protein sequence ID" value="CAH1098930.1"/>
    <property type="molecule type" value="Genomic_DNA"/>
</dbReference>
<proteinExistence type="predicted"/>
<protein>
    <recommendedName>
        <fullName evidence="1">Glutaredoxin domain-containing protein</fullName>
    </recommendedName>
</protein>
<dbReference type="InterPro" id="IPR014025">
    <property type="entry name" value="Glutaredoxin_subgr"/>
</dbReference>
<dbReference type="AlphaFoldDB" id="A0A9P0G6R7"/>
<evidence type="ECO:0000313" key="3">
    <source>
        <dbReference type="Proteomes" id="UP001153636"/>
    </source>
</evidence>